<evidence type="ECO:0000313" key="3">
    <source>
        <dbReference type="Proteomes" id="UP000615455"/>
    </source>
</evidence>
<feature type="signal peptide" evidence="1">
    <location>
        <begin position="1"/>
        <end position="24"/>
    </location>
</feature>
<evidence type="ECO:0000256" key="1">
    <source>
        <dbReference type="SAM" id="SignalP"/>
    </source>
</evidence>
<accession>A0ABQ1FGR2</accession>
<evidence type="ECO:0008006" key="4">
    <source>
        <dbReference type="Google" id="ProtNLM"/>
    </source>
</evidence>
<sequence length="406" mass="46533">MTKWATLLLSAALLFISVPQHMKAEEVMATSDQMPYVTLFDEYTLYTGKETKANQAIGKLSAMQTVHLAPIDRNQLLGITNMEKVEVETWLGNVWINMKEGSFKYGRIKVQEQPLTLLEEETIYDAPNKSTPYRLSPQKVQTVASMDICDPYTPCSSKDQWYLIQTSWLGDKWIRPYHYEEKYQGTPVEGMISIEQETEVYRLPFEKTTTEEPKLKPQIIKPLQKYSLIQRMTPPSIWYQIETSKGLRWITFGSSHGLGYENIIRIDQQVEIPFPFYYLEVPQIYSQKLAGQQPPQTVHAIGQREGLYFVVVGNTGQWINLAKDMALHITGDFAADSKLGVKQSEAVIQLTDKSIALDTPYVDGSLTEHILTFTPQSVTASREWKSPAGEVWYYIHTWQGAKWVRP</sequence>
<proteinExistence type="predicted"/>
<organism evidence="2 3">
    <name type="scientific">Paenibacillus marchantiophytorum</name>
    <dbReference type="NCBI Taxonomy" id="1619310"/>
    <lineage>
        <taxon>Bacteria</taxon>
        <taxon>Bacillati</taxon>
        <taxon>Bacillota</taxon>
        <taxon>Bacilli</taxon>
        <taxon>Bacillales</taxon>
        <taxon>Paenibacillaceae</taxon>
        <taxon>Paenibacillus</taxon>
    </lineage>
</organism>
<dbReference type="EMBL" id="BMHE01000067">
    <property type="protein sequence ID" value="GGA12628.1"/>
    <property type="molecule type" value="Genomic_DNA"/>
</dbReference>
<keyword evidence="3" id="KW-1185">Reference proteome</keyword>
<dbReference type="RefSeq" id="WP_189020100.1">
    <property type="nucleotide sequence ID" value="NZ_BMHE01000067.1"/>
</dbReference>
<protein>
    <recommendedName>
        <fullName evidence="4">SH3 domain-containing protein</fullName>
    </recommendedName>
</protein>
<keyword evidence="1" id="KW-0732">Signal</keyword>
<comment type="caution">
    <text evidence="2">The sequence shown here is derived from an EMBL/GenBank/DDBJ whole genome shotgun (WGS) entry which is preliminary data.</text>
</comment>
<dbReference type="Proteomes" id="UP000615455">
    <property type="component" value="Unassembled WGS sequence"/>
</dbReference>
<evidence type="ECO:0000313" key="2">
    <source>
        <dbReference type="EMBL" id="GGA12628.1"/>
    </source>
</evidence>
<name>A0ABQ1FGR2_9BACL</name>
<reference evidence="3" key="1">
    <citation type="journal article" date="2019" name="Int. J. Syst. Evol. Microbiol.">
        <title>The Global Catalogue of Microorganisms (GCM) 10K type strain sequencing project: providing services to taxonomists for standard genome sequencing and annotation.</title>
        <authorList>
            <consortium name="The Broad Institute Genomics Platform"/>
            <consortium name="The Broad Institute Genome Sequencing Center for Infectious Disease"/>
            <person name="Wu L."/>
            <person name="Ma J."/>
        </authorList>
    </citation>
    <scope>NUCLEOTIDE SEQUENCE [LARGE SCALE GENOMIC DNA]</scope>
    <source>
        <strain evidence="3">CGMCC 1.15043</strain>
    </source>
</reference>
<feature type="chain" id="PRO_5047437908" description="SH3 domain-containing protein" evidence="1">
    <location>
        <begin position="25"/>
        <end position="406"/>
    </location>
</feature>
<gene>
    <name evidence="2" type="ORF">GCM10008018_67070</name>
</gene>